<feature type="region of interest" description="Disordered" evidence="1">
    <location>
        <begin position="1"/>
        <end position="38"/>
    </location>
</feature>
<gene>
    <name evidence="3" type="ORF">OZSIB_1079</name>
</gene>
<evidence type="ECO:0000313" key="4">
    <source>
        <dbReference type="Proteomes" id="UP000252355"/>
    </source>
</evidence>
<protein>
    <submittedName>
        <fullName evidence="3">Uncharacterized protein</fullName>
    </submittedName>
</protein>
<feature type="transmembrane region" description="Helical" evidence="2">
    <location>
        <begin position="47"/>
        <end position="65"/>
    </location>
</feature>
<accession>A0A367Z8B3</accession>
<proteinExistence type="predicted"/>
<dbReference type="AlphaFoldDB" id="A0A367Z8B3"/>
<keyword evidence="2" id="KW-0472">Membrane</keyword>
<evidence type="ECO:0000256" key="1">
    <source>
        <dbReference type="SAM" id="MobiDB-lite"/>
    </source>
</evidence>
<keyword evidence="2" id="KW-1133">Transmembrane helix</keyword>
<organism evidence="3 4">
    <name type="scientific">Candidatus Ozemobacter sibiricus</name>
    <dbReference type="NCBI Taxonomy" id="2268124"/>
    <lineage>
        <taxon>Bacteria</taxon>
        <taxon>Candidatus Ozemobacteria</taxon>
        <taxon>Candidatus Ozemobacterales</taxon>
        <taxon>Candidatus Ozemobacteraceae</taxon>
        <taxon>Candidatus Ozemobacter</taxon>
    </lineage>
</organism>
<evidence type="ECO:0000313" key="3">
    <source>
        <dbReference type="EMBL" id="RCK74067.1"/>
    </source>
</evidence>
<feature type="compositionally biased region" description="Basic and acidic residues" evidence="1">
    <location>
        <begin position="22"/>
        <end position="34"/>
    </location>
</feature>
<sequence>MEDQDFEQPPPQVSRRTRRAIRKEAEQDEAERPRLSIPDPEAAHKKFMAIMIGLFLLALVLMIVFNEYMDFAVDGGI</sequence>
<dbReference type="EMBL" id="QOQW01000047">
    <property type="protein sequence ID" value="RCK74067.1"/>
    <property type="molecule type" value="Genomic_DNA"/>
</dbReference>
<dbReference type="Proteomes" id="UP000252355">
    <property type="component" value="Unassembled WGS sequence"/>
</dbReference>
<comment type="caution">
    <text evidence="3">The sequence shown here is derived from an EMBL/GenBank/DDBJ whole genome shotgun (WGS) entry which is preliminary data.</text>
</comment>
<evidence type="ECO:0000256" key="2">
    <source>
        <dbReference type="SAM" id="Phobius"/>
    </source>
</evidence>
<reference evidence="3 4" key="1">
    <citation type="submission" date="2018-05" db="EMBL/GenBank/DDBJ databases">
        <title>A metagenomic window into the 2 km-deep terrestrial subsurface aquifer revealed taxonomically and functionally diverse microbial community comprising novel uncultured bacterial lineages.</title>
        <authorList>
            <person name="Kadnikov V.V."/>
            <person name="Mardanov A.V."/>
            <person name="Beletsky A.V."/>
            <person name="Banks D."/>
            <person name="Pimenov N.V."/>
            <person name="Frank Y.A."/>
            <person name="Karnachuk O.V."/>
            <person name="Ravin N.V."/>
        </authorList>
    </citation>
    <scope>NUCLEOTIDE SEQUENCE [LARGE SCALE GENOMIC DNA]</scope>
    <source>
        <strain evidence="3">BY5</strain>
    </source>
</reference>
<keyword evidence="2" id="KW-0812">Transmembrane</keyword>
<name>A0A367Z8B3_9BACT</name>